<evidence type="ECO:0000256" key="7">
    <source>
        <dbReference type="ARBA" id="ARBA00023242"/>
    </source>
</evidence>
<dbReference type="GO" id="GO:0008270">
    <property type="term" value="F:zinc ion binding"/>
    <property type="evidence" value="ECO:0007669"/>
    <property type="project" value="UniProtKB-UniRule"/>
</dbReference>
<dbReference type="FunFam" id="3.30.160.60:FF:001949">
    <property type="entry name" value="zinc finger protein 62 homolog isoform X2"/>
    <property type="match status" value="1"/>
</dbReference>
<dbReference type="Proteomes" id="UP000008820">
    <property type="component" value="Chromosome 3"/>
</dbReference>
<dbReference type="PANTHER" id="PTHR23235">
    <property type="entry name" value="KRUEPPEL-LIKE TRANSCRIPTION FACTOR"/>
    <property type="match status" value="1"/>
</dbReference>
<evidence type="ECO:0000313" key="10">
    <source>
        <dbReference type="Proteomes" id="UP000008820"/>
    </source>
</evidence>
<feature type="compositionally biased region" description="Polar residues" evidence="8">
    <location>
        <begin position="261"/>
        <end position="275"/>
    </location>
</feature>
<dbReference type="SMART" id="SM00355">
    <property type="entry name" value="ZnF_C2H2"/>
    <property type="match status" value="3"/>
</dbReference>
<dbReference type="SMART" id="SM00868">
    <property type="entry name" value="zf-AD"/>
    <property type="match status" value="1"/>
</dbReference>
<keyword evidence="1" id="KW-0479">Metal-binding</keyword>
<evidence type="ECO:0000256" key="5">
    <source>
        <dbReference type="ARBA" id="ARBA00023015"/>
    </source>
</evidence>
<dbReference type="InterPro" id="IPR013087">
    <property type="entry name" value="Znf_C2H2_type"/>
</dbReference>
<dbReference type="Gene3D" id="3.40.1800.20">
    <property type="match status" value="1"/>
</dbReference>
<dbReference type="InParanoid" id="A0A6I8TU78"/>
<dbReference type="GO" id="GO:0000981">
    <property type="term" value="F:DNA-binding transcription factor activity, RNA polymerase II-specific"/>
    <property type="evidence" value="ECO:0007669"/>
    <property type="project" value="TreeGrafter"/>
</dbReference>
<dbReference type="SUPFAM" id="SSF57716">
    <property type="entry name" value="Glucocorticoid receptor-like (DNA-binding domain)"/>
    <property type="match status" value="1"/>
</dbReference>
<dbReference type="AlphaFoldDB" id="A0A6I8TU78"/>
<name>A0A6I8TU78_AEDAE</name>
<keyword evidence="5" id="KW-0805">Transcription regulation</keyword>
<dbReference type="InterPro" id="IPR012934">
    <property type="entry name" value="Znf_AD"/>
</dbReference>
<evidence type="ECO:0000313" key="9">
    <source>
        <dbReference type="EnsemblMetazoa" id="AAEL026516-PC"/>
    </source>
</evidence>
<dbReference type="Gene3D" id="3.30.160.60">
    <property type="entry name" value="Classic Zinc Finger"/>
    <property type="match status" value="1"/>
</dbReference>
<keyword evidence="2" id="KW-0677">Repeat</keyword>
<dbReference type="OrthoDB" id="7756745at2759"/>
<dbReference type="GO" id="GO:0000978">
    <property type="term" value="F:RNA polymerase II cis-regulatory region sequence-specific DNA binding"/>
    <property type="evidence" value="ECO:0007669"/>
    <property type="project" value="TreeGrafter"/>
</dbReference>
<evidence type="ECO:0000256" key="4">
    <source>
        <dbReference type="ARBA" id="ARBA00022833"/>
    </source>
</evidence>
<dbReference type="PANTHER" id="PTHR23235:SF120">
    <property type="entry name" value="KRUPPEL-LIKE FACTOR 15"/>
    <property type="match status" value="1"/>
</dbReference>
<dbReference type="SUPFAM" id="SSF57667">
    <property type="entry name" value="beta-beta-alpha zinc fingers"/>
    <property type="match status" value="1"/>
</dbReference>
<gene>
    <name evidence="9" type="primary">110678626</name>
</gene>
<evidence type="ECO:0000256" key="2">
    <source>
        <dbReference type="ARBA" id="ARBA00022737"/>
    </source>
</evidence>
<evidence type="ECO:0000256" key="3">
    <source>
        <dbReference type="ARBA" id="ARBA00022771"/>
    </source>
</evidence>
<dbReference type="EnsemblMetazoa" id="AAEL026516-RC">
    <property type="protein sequence ID" value="AAEL026516-PC"/>
    <property type="gene ID" value="AAEL026516"/>
</dbReference>
<keyword evidence="4" id="KW-0862">Zinc</keyword>
<evidence type="ECO:0000256" key="6">
    <source>
        <dbReference type="ARBA" id="ARBA00023163"/>
    </source>
</evidence>
<feature type="region of interest" description="Disordered" evidence="8">
    <location>
        <begin position="252"/>
        <end position="283"/>
    </location>
</feature>
<evidence type="ECO:0000256" key="1">
    <source>
        <dbReference type="ARBA" id="ARBA00022723"/>
    </source>
</evidence>
<keyword evidence="3" id="KW-0863">Zinc-finger</keyword>
<keyword evidence="7" id="KW-0539">Nucleus</keyword>
<reference evidence="9 10" key="1">
    <citation type="submission" date="2017-06" db="EMBL/GenBank/DDBJ databases">
        <title>Aedes aegypti genome working group (AGWG) sequencing and assembly.</title>
        <authorList>
            <consortium name="Aedes aegypti Genome Working Group (AGWG)"/>
            <person name="Matthews B.J."/>
        </authorList>
    </citation>
    <scope>NUCLEOTIDE SEQUENCE [LARGE SCALE GENOMIC DNA]</scope>
    <source>
        <strain evidence="9 10">LVP_AGWG</strain>
    </source>
</reference>
<sequence>METKVFEFRTFKGVEREKFDHKCRLCLSTETLEKVIKGGELAKCISDLLAIQVTGTDGFSQLICATCRNRVNEFQKFKERCQEVQGRLIFAKKDVIWPCYKCPKVFKGKRQLKDHLRYHGPKCFTCTVCGKGFARKSLLVTHSRIHAEGYPSRRLKSKLNVQQNVDAQPEVKIEPKEENDFSSESEQETGQHDVENEEELSLDNSSDLQLQNIPIKQETAEHASMIDDVGAESDSFVVEDMVEIQQVKLEVCSDDEEERPTTQTSAELSETSPASRSKRKKPIGVGPLTCDLCQKDFWLQIRLDQHMKRKHDTKKLCTAGNEVNISD</sequence>
<reference evidence="9" key="2">
    <citation type="submission" date="2020-05" db="UniProtKB">
        <authorList>
            <consortium name="EnsemblMetazoa"/>
        </authorList>
    </citation>
    <scope>IDENTIFICATION</scope>
    <source>
        <strain evidence="9">LVP_AGWG</strain>
    </source>
</reference>
<dbReference type="PROSITE" id="PS50157">
    <property type="entry name" value="ZINC_FINGER_C2H2_2"/>
    <property type="match status" value="3"/>
</dbReference>
<protein>
    <submittedName>
        <fullName evidence="9">Uncharacterized protein</fullName>
    </submittedName>
</protein>
<dbReference type="InterPro" id="IPR036236">
    <property type="entry name" value="Znf_C2H2_sf"/>
</dbReference>
<accession>A0A6I8TU78</accession>
<evidence type="ECO:0000256" key="8">
    <source>
        <dbReference type="SAM" id="MobiDB-lite"/>
    </source>
</evidence>
<dbReference type="PROSITE" id="PS00028">
    <property type="entry name" value="ZINC_FINGER_C2H2_1"/>
    <property type="match status" value="3"/>
</dbReference>
<feature type="region of interest" description="Disordered" evidence="8">
    <location>
        <begin position="164"/>
        <end position="209"/>
    </location>
</feature>
<feature type="compositionally biased region" description="Basic and acidic residues" evidence="8">
    <location>
        <begin position="169"/>
        <end position="179"/>
    </location>
</feature>
<dbReference type="PROSITE" id="PS51915">
    <property type="entry name" value="ZAD"/>
    <property type="match status" value="1"/>
</dbReference>
<organism evidence="9 10">
    <name type="scientific">Aedes aegypti</name>
    <name type="common">Yellowfever mosquito</name>
    <name type="synonym">Culex aegypti</name>
    <dbReference type="NCBI Taxonomy" id="7159"/>
    <lineage>
        <taxon>Eukaryota</taxon>
        <taxon>Metazoa</taxon>
        <taxon>Ecdysozoa</taxon>
        <taxon>Arthropoda</taxon>
        <taxon>Hexapoda</taxon>
        <taxon>Insecta</taxon>
        <taxon>Pterygota</taxon>
        <taxon>Neoptera</taxon>
        <taxon>Endopterygota</taxon>
        <taxon>Diptera</taxon>
        <taxon>Nematocera</taxon>
        <taxon>Culicoidea</taxon>
        <taxon>Culicidae</taxon>
        <taxon>Culicinae</taxon>
        <taxon>Aedini</taxon>
        <taxon>Aedes</taxon>
        <taxon>Stegomyia</taxon>
    </lineage>
</organism>
<keyword evidence="10" id="KW-1185">Reference proteome</keyword>
<dbReference type="Pfam" id="PF00096">
    <property type="entry name" value="zf-C2H2"/>
    <property type="match status" value="2"/>
</dbReference>
<dbReference type="GO" id="GO:0005634">
    <property type="term" value="C:nucleus"/>
    <property type="evidence" value="ECO:0007669"/>
    <property type="project" value="InterPro"/>
</dbReference>
<dbReference type="Pfam" id="PF07776">
    <property type="entry name" value="zf-AD"/>
    <property type="match status" value="1"/>
</dbReference>
<proteinExistence type="predicted"/>
<keyword evidence="6" id="KW-0804">Transcription</keyword>